<keyword evidence="4 8" id="KW-1133">Transmembrane helix</keyword>
<reference evidence="9 10" key="1">
    <citation type="submission" date="2021-04" db="EMBL/GenBank/DDBJ databases">
        <authorList>
            <person name="Bliznina A."/>
        </authorList>
    </citation>
    <scope>NUCLEOTIDE SEQUENCE [LARGE SCALE GENOMIC DNA]</scope>
</reference>
<dbReference type="EMBL" id="OU015566">
    <property type="protein sequence ID" value="CAG5106983.1"/>
    <property type="molecule type" value="Genomic_DNA"/>
</dbReference>
<name>A0ABN7ST44_OIKDI</name>
<sequence length="424" mass="48013">MVEESENMKPIDIKKDRFPFCIVWTPLPCISWFLPFIGHVGIAYSNGVIRDFAGPYYVSEDNLAFGKTTRYLQLDPTNISGKQWDTAVKEASDEYNGRMHNLCCDNCHSHVAMAMNLMEYKGKSNWNMGVGKDALSRSNGLAGIIGYMMVGYPFSINLLELGCLYYGIYRLGLAANTFNQKHEVPYDRQMERTRLRELVKRGSYNGYDLAHYEAQVRGMKNVVYGGAVLAAGCNATVAGLGVFNVWLYYWIYTTLKRKSWINTQIGAFVGAIPPLMGYLTNTGGEFVNNFWIVPTGLLFFWQFPHFYGLAVERNPEYHRAGYKMLGITGRWDQVWSIGSILCFALLTWFAHEELSKNHKIQSCGESENSTFWLRYMPLVAIAMGGSIMAYYQAQWSLGINSIAAARKLFWSSTGFITILGSDSY</sequence>
<dbReference type="CDD" id="cd13957">
    <property type="entry name" value="PT_UbiA_Cox10"/>
    <property type="match status" value="1"/>
</dbReference>
<keyword evidence="2" id="KW-0808">Transferase</keyword>
<dbReference type="Pfam" id="PF05608">
    <property type="entry name" value="RTE1"/>
    <property type="match status" value="1"/>
</dbReference>
<proteinExistence type="predicted"/>
<evidence type="ECO:0000313" key="9">
    <source>
        <dbReference type="EMBL" id="CAG5106983.1"/>
    </source>
</evidence>
<keyword evidence="3 8" id="KW-0812">Transmembrane</keyword>
<dbReference type="Pfam" id="PF01040">
    <property type="entry name" value="UbiA"/>
    <property type="match status" value="1"/>
</dbReference>
<dbReference type="InterPro" id="IPR000537">
    <property type="entry name" value="UbiA_prenyltransferase"/>
</dbReference>
<evidence type="ECO:0000256" key="3">
    <source>
        <dbReference type="ARBA" id="ARBA00022692"/>
    </source>
</evidence>
<dbReference type="InterPro" id="IPR008496">
    <property type="entry name" value="TMEM222/RTE1"/>
</dbReference>
<evidence type="ECO:0000256" key="4">
    <source>
        <dbReference type="ARBA" id="ARBA00022989"/>
    </source>
</evidence>
<keyword evidence="10" id="KW-1185">Reference proteome</keyword>
<evidence type="ECO:0000313" key="10">
    <source>
        <dbReference type="Proteomes" id="UP001158576"/>
    </source>
</evidence>
<feature type="transmembrane region" description="Helical" evidence="8">
    <location>
        <begin position="291"/>
        <end position="310"/>
    </location>
</feature>
<keyword evidence="6 8" id="KW-0472">Membrane</keyword>
<feature type="transmembrane region" description="Helical" evidence="8">
    <location>
        <begin position="371"/>
        <end position="391"/>
    </location>
</feature>
<dbReference type="InterPro" id="IPR044878">
    <property type="entry name" value="UbiA_sf"/>
</dbReference>
<feature type="transmembrane region" description="Helical" evidence="8">
    <location>
        <begin position="260"/>
        <end position="279"/>
    </location>
</feature>
<feature type="transmembrane region" description="Helical" evidence="8">
    <location>
        <begin position="222"/>
        <end position="248"/>
    </location>
</feature>
<dbReference type="Proteomes" id="UP001158576">
    <property type="component" value="Chromosome 1"/>
</dbReference>
<feature type="transmembrane region" description="Helical" evidence="8">
    <location>
        <begin position="331"/>
        <end position="351"/>
    </location>
</feature>
<evidence type="ECO:0000256" key="8">
    <source>
        <dbReference type="SAM" id="Phobius"/>
    </source>
</evidence>
<evidence type="ECO:0000256" key="2">
    <source>
        <dbReference type="ARBA" id="ARBA00022679"/>
    </source>
</evidence>
<dbReference type="InterPro" id="IPR006369">
    <property type="entry name" value="Protohaem_IX_farnesylTrfase"/>
</dbReference>
<evidence type="ECO:0000256" key="1">
    <source>
        <dbReference type="ARBA" id="ARBA00004141"/>
    </source>
</evidence>
<protein>
    <recommendedName>
        <fullName evidence="7">Heme O synthase</fullName>
    </recommendedName>
</protein>
<dbReference type="Gene3D" id="1.10.357.140">
    <property type="entry name" value="UbiA prenyltransferase"/>
    <property type="match status" value="1"/>
</dbReference>
<dbReference type="PANTHER" id="PTHR20921:SF0">
    <property type="entry name" value="TRANSMEMBRANE PROTEIN 222"/>
    <property type="match status" value="1"/>
</dbReference>
<evidence type="ECO:0000256" key="5">
    <source>
        <dbReference type="ARBA" id="ARBA00023133"/>
    </source>
</evidence>
<accession>A0ABN7ST44</accession>
<dbReference type="PANTHER" id="PTHR20921">
    <property type="entry name" value="TRANSMEMBRANE PROTEIN 222"/>
    <property type="match status" value="1"/>
</dbReference>
<keyword evidence="5" id="KW-0350">Heme biosynthesis</keyword>
<gene>
    <name evidence="9" type="ORF">OKIOD_LOCUS11857</name>
</gene>
<evidence type="ECO:0000256" key="6">
    <source>
        <dbReference type="ARBA" id="ARBA00023136"/>
    </source>
</evidence>
<feature type="transmembrane region" description="Helical" evidence="8">
    <location>
        <begin position="144"/>
        <end position="168"/>
    </location>
</feature>
<comment type="subcellular location">
    <subcellularLocation>
        <location evidence="1">Membrane</location>
        <topology evidence="1">Multi-pass membrane protein</topology>
    </subcellularLocation>
</comment>
<organism evidence="9 10">
    <name type="scientific">Oikopleura dioica</name>
    <name type="common">Tunicate</name>
    <dbReference type="NCBI Taxonomy" id="34765"/>
    <lineage>
        <taxon>Eukaryota</taxon>
        <taxon>Metazoa</taxon>
        <taxon>Chordata</taxon>
        <taxon>Tunicata</taxon>
        <taxon>Appendicularia</taxon>
        <taxon>Copelata</taxon>
        <taxon>Oikopleuridae</taxon>
        <taxon>Oikopleura</taxon>
    </lineage>
</organism>
<evidence type="ECO:0000256" key="7">
    <source>
        <dbReference type="ARBA" id="ARBA00030253"/>
    </source>
</evidence>